<keyword evidence="2" id="KW-1185">Reference proteome</keyword>
<dbReference type="EMBL" id="JBHSIV010000004">
    <property type="protein sequence ID" value="MFC5061534.1"/>
    <property type="molecule type" value="Genomic_DNA"/>
</dbReference>
<evidence type="ECO:0000313" key="2">
    <source>
        <dbReference type="Proteomes" id="UP001595947"/>
    </source>
</evidence>
<accession>A0ABV9YGT0</accession>
<protein>
    <submittedName>
        <fullName evidence="1">Uncharacterized protein</fullName>
    </submittedName>
</protein>
<proteinExistence type="predicted"/>
<evidence type="ECO:0000313" key="1">
    <source>
        <dbReference type="EMBL" id="MFC5061534.1"/>
    </source>
</evidence>
<sequence length="45" mass="4625">MVVEPGGLGAHIKVADVGVELLEPVAVAALGAGTAPTLRPWRRFC</sequence>
<organism evidence="1 2">
    <name type="scientific">Actinomycetospora atypica</name>
    <dbReference type="NCBI Taxonomy" id="1290095"/>
    <lineage>
        <taxon>Bacteria</taxon>
        <taxon>Bacillati</taxon>
        <taxon>Actinomycetota</taxon>
        <taxon>Actinomycetes</taxon>
        <taxon>Pseudonocardiales</taxon>
        <taxon>Pseudonocardiaceae</taxon>
        <taxon>Actinomycetospora</taxon>
    </lineage>
</organism>
<gene>
    <name evidence="1" type="ORF">ACFPBZ_04905</name>
</gene>
<name>A0ABV9YGT0_9PSEU</name>
<reference evidence="2" key="1">
    <citation type="journal article" date="2019" name="Int. J. Syst. Evol. Microbiol.">
        <title>The Global Catalogue of Microorganisms (GCM) 10K type strain sequencing project: providing services to taxonomists for standard genome sequencing and annotation.</title>
        <authorList>
            <consortium name="The Broad Institute Genomics Platform"/>
            <consortium name="The Broad Institute Genome Sequencing Center for Infectious Disease"/>
            <person name="Wu L."/>
            <person name="Ma J."/>
        </authorList>
    </citation>
    <scope>NUCLEOTIDE SEQUENCE [LARGE SCALE GENOMIC DNA]</scope>
    <source>
        <strain evidence="2">CGMCC 4.7093</strain>
    </source>
</reference>
<comment type="caution">
    <text evidence="1">The sequence shown here is derived from an EMBL/GenBank/DDBJ whole genome shotgun (WGS) entry which is preliminary data.</text>
</comment>
<dbReference type="Proteomes" id="UP001595947">
    <property type="component" value="Unassembled WGS sequence"/>
</dbReference>